<accession>A0ABR2XWJ0</accession>
<dbReference type="SMART" id="SM00066">
    <property type="entry name" value="GAL4"/>
    <property type="match status" value="1"/>
</dbReference>
<keyword evidence="6" id="KW-0804">Transcription</keyword>
<dbReference type="PANTHER" id="PTHR31313:SF81">
    <property type="entry name" value="TY1 ENHANCER ACTIVATOR"/>
    <property type="match status" value="1"/>
</dbReference>
<keyword evidence="7" id="KW-0539">Nucleus</keyword>
<feature type="region of interest" description="Disordered" evidence="8">
    <location>
        <begin position="85"/>
        <end position="127"/>
    </location>
</feature>
<evidence type="ECO:0000313" key="11">
    <source>
        <dbReference type="Proteomes" id="UP001465668"/>
    </source>
</evidence>
<keyword evidence="5" id="KW-0238">DNA-binding</keyword>
<comment type="subcellular location">
    <subcellularLocation>
        <location evidence="1">Nucleus</location>
    </subcellularLocation>
</comment>
<dbReference type="EMBL" id="JARVKM010000017">
    <property type="protein sequence ID" value="KAK9778185.1"/>
    <property type="molecule type" value="Genomic_DNA"/>
</dbReference>
<evidence type="ECO:0000259" key="9">
    <source>
        <dbReference type="PROSITE" id="PS50048"/>
    </source>
</evidence>
<dbReference type="Pfam" id="PF00172">
    <property type="entry name" value="Zn_clus"/>
    <property type="match status" value="1"/>
</dbReference>
<evidence type="ECO:0000256" key="3">
    <source>
        <dbReference type="ARBA" id="ARBA00022833"/>
    </source>
</evidence>
<keyword evidence="2" id="KW-0479">Metal-binding</keyword>
<keyword evidence="4" id="KW-0805">Transcription regulation</keyword>
<dbReference type="InterPro" id="IPR051615">
    <property type="entry name" value="Transcr_Regulatory_Elem"/>
</dbReference>
<evidence type="ECO:0000256" key="6">
    <source>
        <dbReference type="ARBA" id="ARBA00023163"/>
    </source>
</evidence>
<keyword evidence="11" id="KW-1185">Reference proteome</keyword>
<evidence type="ECO:0000256" key="5">
    <source>
        <dbReference type="ARBA" id="ARBA00023125"/>
    </source>
</evidence>
<protein>
    <submittedName>
        <fullName evidence="10">Transcription factor domain-containing protein</fullName>
    </submittedName>
</protein>
<proteinExistence type="predicted"/>
<dbReference type="InterPro" id="IPR001138">
    <property type="entry name" value="Zn2Cys6_DnaBD"/>
</dbReference>
<dbReference type="Pfam" id="PF04082">
    <property type="entry name" value="Fungal_trans"/>
    <property type="match status" value="1"/>
</dbReference>
<sequence length="703" mass="78312">MDSKKASNFACDACRLGKRKCDAAKPQCSRCQKQEKPCSYPTEERPKRRKYWDEEYVASLENQVKTLLAALDVKNAGSSIASGTLVEPSLSKPESDPVSAPSQNHYEAESTGGPTSDTHNDEPGDLQDRSLSAMEELSVMMWRTNIGDGVTIISDATADAQHRVEGSEQTEFSDFITPPPPNVLLYCQDPGLLRDLATLFLENINSEHQFTPYRSTDFLEGYPYQSFGETFLHSTILATGAIFSTRSNAKEISETFAQFAESLVFTCFRQNPTVHVVQGLCLMSWRSLALGRDHFGWIFISMAAGLCVHLRLHVLALDECEARSWQPQVEDIRTFWMFYLIDRTAISILGRNCALPWRRVNVPNFEASFDPKTADIAQVSFTWQCKLWFLHDEQMDQIFTPKFEAIPAQQQAHLLVATHEALSNFFKSRDRRLDLRGQETSRHVLFFHMAYQMALLITLPPFLRCFALSKSGARGENAANPNYIILILRSLTGAASMMIRLVRMYRDAHGEQWKTANPVVIHHLLSAAIVLLMNATSQTTSLKTQSTRWLKICIELLAQLKGPWPDRATKTIKVIRVLADRWGVLGALPLQYSYAVEPLPSPDGKSNSQESLAAGPMSSIPVPIAGEGALHSNPYSLPTFGSTDMSSMGSVGSVGSYTNFDFTVPTTLSFGSEAQQRFDDVFADGGGNWLFGSEDLGVTYWGN</sequence>
<dbReference type="CDD" id="cd12148">
    <property type="entry name" value="fungal_TF_MHR"/>
    <property type="match status" value="1"/>
</dbReference>
<feature type="domain" description="Zn(2)-C6 fungal-type" evidence="9">
    <location>
        <begin position="10"/>
        <end position="40"/>
    </location>
</feature>
<dbReference type="PANTHER" id="PTHR31313">
    <property type="entry name" value="TY1 ENHANCER ACTIVATOR"/>
    <property type="match status" value="1"/>
</dbReference>
<evidence type="ECO:0000256" key="4">
    <source>
        <dbReference type="ARBA" id="ARBA00023015"/>
    </source>
</evidence>
<dbReference type="PROSITE" id="PS00463">
    <property type="entry name" value="ZN2_CY6_FUNGAL_1"/>
    <property type="match status" value="1"/>
</dbReference>
<dbReference type="PROSITE" id="PS50048">
    <property type="entry name" value="ZN2_CY6_FUNGAL_2"/>
    <property type="match status" value="1"/>
</dbReference>
<dbReference type="InterPro" id="IPR007219">
    <property type="entry name" value="XnlR_reg_dom"/>
</dbReference>
<name>A0ABR2XWJ0_9PEZI</name>
<reference evidence="10 11" key="1">
    <citation type="submission" date="2024-02" db="EMBL/GenBank/DDBJ databases">
        <title>First draft genome assembly of two strains of Seiridium cardinale.</title>
        <authorList>
            <person name="Emiliani G."/>
            <person name="Scali E."/>
        </authorList>
    </citation>
    <scope>NUCLEOTIDE SEQUENCE [LARGE SCALE GENOMIC DNA]</scope>
    <source>
        <strain evidence="10 11">BM-138-000479</strain>
    </source>
</reference>
<feature type="compositionally biased region" description="Basic and acidic residues" evidence="8">
    <location>
        <begin position="118"/>
        <end position="127"/>
    </location>
</feature>
<gene>
    <name evidence="10" type="ORF">SCAR479_05155</name>
</gene>
<evidence type="ECO:0000256" key="1">
    <source>
        <dbReference type="ARBA" id="ARBA00004123"/>
    </source>
</evidence>
<dbReference type="InterPro" id="IPR036864">
    <property type="entry name" value="Zn2-C6_fun-type_DNA-bd_sf"/>
</dbReference>
<evidence type="ECO:0000256" key="7">
    <source>
        <dbReference type="ARBA" id="ARBA00023242"/>
    </source>
</evidence>
<evidence type="ECO:0000256" key="2">
    <source>
        <dbReference type="ARBA" id="ARBA00022723"/>
    </source>
</evidence>
<dbReference type="SUPFAM" id="SSF57701">
    <property type="entry name" value="Zn2/Cys6 DNA-binding domain"/>
    <property type="match status" value="1"/>
</dbReference>
<dbReference type="CDD" id="cd00067">
    <property type="entry name" value="GAL4"/>
    <property type="match status" value="1"/>
</dbReference>
<comment type="caution">
    <text evidence="10">The sequence shown here is derived from an EMBL/GenBank/DDBJ whole genome shotgun (WGS) entry which is preliminary data.</text>
</comment>
<dbReference type="Proteomes" id="UP001465668">
    <property type="component" value="Unassembled WGS sequence"/>
</dbReference>
<evidence type="ECO:0000313" key="10">
    <source>
        <dbReference type="EMBL" id="KAK9778185.1"/>
    </source>
</evidence>
<organism evidence="10 11">
    <name type="scientific">Seiridium cardinale</name>
    <dbReference type="NCBI Taxonomy" id="138064"/>
    <lineage>
        <taxon>Eukaryota</taxon>
        <taxon>Fungi</taxon>
        <taxon>Dikarya</taxon>
        <taxon>Ascomycota</taxon>
        <taxon>Pezizomycotina</taxon>
        <taxon>Sordariomycetes</taxon>
        <taxon>Xylariomycetidae</taxon>
        <taxon>Amphisphaeriales</taxon>
        <taxon>Sporocadaceae</taxon>
        <taxon>Seiridium</taxon>
    </lineage>
</organism>
<evidence type="ECO:0000256" key="8">
    <source>
        <dbReference type="SAM" id="MobiDB-lite"/>
    </source>
</evidence>
<dbReference type="Gene3D" id="4.10.240.10">
    <property type="entry name" value="Zn(2)-C6 fungal-type DNA-binding domain"/>
    <property type="match status" value="1"/>
</dbReference>
<keyword evidence="3" id="KW-0862">Zinc</keyword>